<gene>
    <name evidence="3" type="ORF">OM075_03145</name>
</gene>
<dbReference type="PANTHER" id="PTHR33371">
    <property type="entry name" value="INTERMEMBRANE PHOSPHOLIPID TRANSPORT SYSTEM BINDING PROTEIN MLAD-RELATED"/>
    <property type="match status" value="1"/>
</dbReference>
<feature type="transmembrane region" description="Helical" evidence="1">
    <location>
        <begin position="12"/>
        <end position="28"/>
    </location>
</feature>
<feature type="domain" description="Mce/MlaD" evidence="2">
    <location>
        <begin position="37"/>
        <end position="114"/>
    </location>
</feature>
<comment type="caution">
    <text evidence="3">The sequence shown here is derived from an EMBL/GenBank/DDBJ whole genome shotgun (WGS) entry which is preliminary data.</text>
</comment>
<evidence type="ECO:0000259" key="2">
    <source>
        <dbReference type="Pfam" id="PF02470"/>
    </source>
</evidence>
<organism evidence="3 4">
    <name type="scientific">Plebeiibacterium sediminum</name>
    <dbReference type="NCBI Taxonomy" id="2992112"/>
    <lineage>
        <taxon>Bacteria</taxon>
        <taxon>Pseudomonadati</taxon>
        <taxon>Bacteroidota</taxon>
        <taxon>Bacteroidia</taxon>
        <taxon>Marinilabiliales</taxon>
        <taxon>Marinilabiliaceae</taxon>
        <taxon>Plebeiibacterium</taxon>
    </lineage>
</organism>
<reference evidence="3" key="1">
    <citation type="submission" date="2022-10" db="EMBL/GenBank/DDBJ databases">
        <authorList>
            <person name="Yu W.X."/>
        </authorList>
    </citation>
    <scope>NUCLEOTIDE SEQUENCE</scope>
    <source>
        <strain evidence="3">AAT</strain>
    </source>
</reference>
<name>A0AAE3SDN7_9BACT</name>
<dbReference type="Pfam" id="PF02470">
    <property type="entry name" value="MlaD"/>
    <property type="match status" value="1"/>
</dbReference>
<dbReference type="EMBL" id="JAPDPJ010000003">
    <property type="protein sequence ID" value="MCW3785445.1"/>
    <property type="molecule type" value="Genomic_DNA"/>
</dbReference>
<evidence type="ECO:0000313" key="3">
    <source>
        <dbReference type="EMBL" id="MCW3785445.1"/>
    </source>
</evidence>
<keyword evidence="4" id="KW-1185">Reference proteome</keyword>
<dbReference type="AlphaFoldDB" id="A0AAE3SDN7"/>
<evidence type="ECO:0000313" key="4">
    <source>
        <dbReference type="Proteomes" id="UP001209229"/>
    </source>
</evidence>
<proteinExistence type="predicted"/>
<dbReference type="InterPro" id="IPR052336">
    <property type="entry name" value="MlaD_Phospholipid_Transporter"/>
</dbReference>
<dbReference type="PANTHER" id="PTHR33371:SF4">
    <property type="entry name" value="INTERMEMBRANE PHOSPHOLIPID TRANSPORT SYSTEM BINDING PROTEIN MLAD"/>
    <property type="match status" value="1"/>
</dbReference>
<keyword evidence="1" id="KW-0812">Transmembrane</keyword>
<dbReference type="RefSeq" id="WP_301189017.1">
    <property type="nucleotide sequence ID" value="NZ_JAPDPJ010000003.1"/>
</dbReference>
<sequence>MAKIAREVKVGIIAISALFIIIWGVSFLKGRDIFLPGYKLYGVYSRIDGLTEGGPIYYKGFKIGTVRTIDFEDAGLDKIIVVMSVDEDVKFPNNTVAQIYSLDLMGTKAIRFVAGEGQGKLLMSNDTMQTSIMGGLADQVSQEVLPLKDKAENLVVKLDSVMTNLNSLFDKKNKENLTSGVNDFGEMMKNLNELSASLNEKMQPTGSVGAMLANLDSFAVALNGNSKSITSMMKNLDSLSGQLAKAQVDSLVYEVNHVMTSFNGVLSSMNDKEGSLGMLLKDKELYNNLNEAAISLDRLLNDVRYQPNRYVRFSAFNFGGSTTVVDNCDQETVFKVLIEKSKSPLDLRGKEIIDGEYVYEGRDGKYYLYTVGEEKDYDRILVLKDSIVEFYPDAQVIALRNGVPIKLKDAIK</sequence>
<keyword evidence="1" id="KW-1133">Transmembrane helix</keyword>
<evidence type="ECO:0000256" key="1">
    <source>
        <dbReference type="SAM" id="Phobius"/>
    </source>
</evidence>
<keyword evidence="1" id="KW-0472">Membrane</keyword>
<accession>A0AAE3SDN7</accession>
<dbReference type="InterPro" id="IPR003399">
    <property type="entry name" value="Mce/MlaD"/>
</dbReference>
<protein>
    <submittedName>
        <fullName evidence="3">MlaD family protein</fullName>
    </submittedName>
</protein>
<dbReference type="Proteomes" id="UP001209229">
    <property type="component" value="Unassembled WGS sequence"/>
</dbReference>